<proteinExistence type="predicted"/>
<accession>A0A8S9KLU7</accession>
<protein>
    <submittedName>
        <fullName evidence="2">Uncharacterized protein</fullName>
    </submittedName>
</protein>
<feature type="region of interest" description="Disordered" evidence="1">
    <location>
        <begin position="53"/>
        <end position="88"/>
    </location>
</feature>
<dbReference type="EMBL" id="QGKY02000164">
    <property type="protein sequence ID" value="KAF2594901.1"/>
    <property type="molecule type" value="Genomic_DNA"/>
</dbReference>
<feature type="compositionally biased region" description="Basic and acidic residues" evidence="1">
    <location>
        <begin position="68"/>
        <end position="88"/>
    </location>
</feature>
<evidence type="ECO:0000313" key="2">
    <source>
        <dbReference type="EMBL" id="KAF2594901.1"/>
    </source>
</evidence>
<name>A0A8S9KLU7_BRACR</name>
<sequence length="161" mass="18303">MLRYVMENEKWQKAMSEDFHEVFWSEKLAYLKTFKWLQNFKNKVVLATKEVEESGGEGKGLDKPISSFRDEPSKDDPHKICGPSRGRDVHASGTRRCLQKHISKGVHIPQSVVDQLKADEIRLKIELVELEGTIITENNLVLSPMLRSVIKPIGPLPPVAN</sequence>
<gene>
    <name evidence="2" type="ORF">F2Q70_00042459</name>
</gene>
<organism evidence="2">
    <name type="scientific">Brassica cretica</name>
    <name type="common">Mustard</name>
    <dbReference type="NCBI Taxonomy" id="69181"/>
    <lineage>
        <taxon>Eukaryota</taxon>
        <taxon>Viridiplantae</taxon>
        <taxon>Streptophyta</taxon>
        <taxon>Embryophyta</taxon>
        <taxon>Tracheophyta</taxon>
        <taxon>Spermatophyta</taxon>
        <taxon>Magnoliopsida</taxon>
        <taxon>eudicotyledons</taxon>
        <taxon>Gunneridae</taxon>
        <taxon>Pentapetalae</taxon>
        <taxon>rosids</taxon>
        <taxon>malvids</taxon>
        <taxon>Brassicales</taxon>
        <taxon>Brassicaceae</taxon>
        <taxon>Brassiceae</taxon>
        <taxon>Brassica</taxon>
    </lineage>
</organism>
<comment type="caution">
    <text evidence="2">The sequence shown here is derived from an EMBL/GenBank/DDBJ whole genome shotgun (WGS) entry which is preliminary data.</text>
</comment>
<reference evidence="2" key="1">
    <citation type="submission" date="2019-12" db="EMBL/GenBank/DDBJ databases">
        <title>Genome sequencing and annotation of Brassica cretica.</title>
        <authorList>
            <person name="Studholme D.J."/>
            <person name="Sarris P.F."/>
        </authorList>
    </citation>
    <scope>NUCLEOTIDE SEQUENCE</scope>
    <source>
        <strain evidence="2">PFS-102/07</strain>
        <tissue evidence="2">Leaf</tissue>
    </source>
</reference>
<evidence type="ECO:0000256" key="1">
    <source>
        <dbReference type="SAM" id="MobiDB-lite"/>
    </source>
</evidence>
<dbReference type="AlphaFoldDB" id="A0A8S9KLU7"/>